<dbReference type="Pfam" id="PF00583">
    <property type="entry name" value="Acetyltransf_1"/>
    <property type="match status" value="1"/>
</dbReference>
<proteinExistence type="predicted"/>
<comment type="caution">
    <text evidence="7">The sequence shown here is derived from an EMBL/GenBank/DDBJ whole genome shotgun (WGS) entry which is preliminary data.</text>
</comment>
<evidence type="ECO:0000256" key="1">
    <source>
        <dbReference type="ARBA" id="ARBA00022598"/>
    </source>
</evidence>
<feature type="domain" description="ATP-grasp" evidence="5">
    <location>
        <begin position="498"/>
        <end position="533"/>
    </location>
</feature>
<dbReference type="InterPro" id="IPR032875">
    <property type="entry name" value="Succ_CoA_lig_flav_dom"/>
</dbReference>
<evidence type="ECO:0000259" key="6">
    <source>
        <dbReference type="PROSITE" id="PS51186"/>
    </source>
</evidence>
<evidence type="ECO:0000313" key="7">
    <source>
        <dbReference type="EMBL" id="HGV55182.1"/>
    </source>
</evidence>
<dbReference type="InterPro" id="IPR003781">
    <property type="entry name" value="CoA-bd"/>
</dbReference>
<keyword evidence="7" id="KW-0808">Transferase</keyword>
<evidence type="ECO:0000259" key="5">
    <source>
        <dbReference type="PROSITE" id="PS50975"/>
    </source>
</evidence>
<protein>
    <submittedName>
        <fullName evidence="7">Bifunctional acyl-CoA synthetase/GNAT family N-acetyltransferase</fullName>
    </submittedName>
</protein>
<dbReference type="SUPFAM" id="SSF51735">
    <property type="entry name" value="NAD(P)-binding Rossmann-fold domains"/>
    <property type="match status" value="1"/>
</dbReference>
<dbReference type="EMBL" id="DSZU01000064">
    <property type="protein sequence ID" value="HGV55182.1"/>
    <property type="molecule type" value="Genomic_DNA"/>
</dbReference>
<keyword evidence="2 4" id="KW-0547">Nucleotide-binding</keyword>
<dbReference type="GO" id="GO:0043758">
    <property type="term" value="F:acetate-CoA ligase (ADP-forming) activity"/>
    <property type="evidence" value="ECO:0007669"/>
    <property type="project" value="InterPro"/>
</dbReference>
<gene>
    <name evidence="7" type="ORF">ENT73_03745</name>
</gene>
<dbReference type="InterPro" id="IPR043938">
    <property type="entry name" value="Ligase_CoA_dom"/>
</dbReference>
<dbReference type="SUPFAM" id="SSF55729">
    <property type="entry name" value="Acyl-CoA N-acyltransferases (Nat)"/>
    <property type="match status" value="1"/>
</dbReference>
<dbReference type="Pfam" id="PF13549">
    <property type="entry name" value="ATP-grasp_5"/>
    <property type="match status" value="1"/>
</dbReference>
<dbReference type="Pfam" id="PF13380">
    <property type="entry name" value="CoA_binding_2"/>
    <property type="match status" value="1"/>
</dbReference>
<dbReference type="PANTHER" id="PTHR43334:SF1">
    <property type="entry name" value="3-HYDROXYPROPIONATE--COA LIGASE [ADP-FORMING]"/>
    <property type="match status" value="1"/>
</dbReference>
<dbReference type="InterPro" id="IPR016181">
    <property type="entry name" value="Acyl_CoA_acyltransferase"/>
</dbReference>
<dbReference type="InterPro" id="IPR036291">
    <property type="entry name" value="NAD(P)-bd_dom_sf"/>
</dbReference>
<dbReference type="GO" id="GO:0016747">
    <property type="term" value="F:acyltransferase activity, transferring groups other than amino-acyl groups"/>
    <property type="evidence" value="ECO:0007669"/>
    <property type="project" value="InterPro"/>
</dbReference>
<dbReference type="SUPFAM" id="SSF56059">
    <property type="entry name" value="Glutathione synthetase ATP-binding domain-like"/>
    <property type="match status" value="1"/>
</dbReference>
<feature type="domain" description="N-acetyltransferase" evidence="6">
    <location>
        <begin position="742"/>
        <end position="894"/>
    </location>
</feature>
<dbReference type="InterPro" id="IPR013815">
    <property type="entry name" value="ATP_grasp_subdomain_1"/>
</dbReference>
<dbReference type="InterPro" id="IPR000182">
    <property type="entry name" value="GNAT_dom"/>
</dbReference>
<accession>A0A832GNL3</accession>
<dbReference type="Gene3D" id="3.40.50.720">
    <property type="entry name" value="NAD(P)-binding Rossmann-like Domain"/>
    <property type="match status" value="1"/>
</dbReference>
<dbReference type="Gene3D" id="3.30.1490.20">
    <property type="entry name" value="ATP-grasp fold, A domain"/>
    <property type="match status" value="1"/>
</dbReference>
<dbReference type="PROSITE" id="PS50975">
    <property type="entry name" value="ATP_GRASP"/>
    <property type="match status" value="1"/>
</dbReference>
<organism evidence="7">
    <name type="scientific">Caldimicrobium thiodismutans</name>
    <dbReference type="NCBI Taxonomy" id="1653476"/>
    <lineage>
        <taxon>Bacteria</taxon>
        <taxon>Pseudomonadati</taxon>
        <taxon>Thermodesulfobacteriota</taxon>
        <taxon>Thermodesulfobacteria</taxon>
        <taxon>Thermodesulfobacteriales</taxon>
        <taxon>Thermodesulfobacteriaceae</taxon>
        <taxon>Caldimicrobium</taxon>
    </lineage>
</organism>
<dbReference type="PROSITE" id="PS51186">
    <property type="entry name" value="GNAT"/>
    <property type="match status" value="1"/>
</dbReference>
<dbReference type="InterPro" id="IPR051538">
    <property type="entry name" value="Acyl-CoA_Synth/Transferase"/>
</dbReference>
<dbReference type="Pfam" id="PF19045">
    <property type="entry name" value="Ligase_CoA_2"/>
    <property type="match status" value="1"/>
</dbReference>
<dbReference type="GO" id="GO:0005524">
    <property type="term" value="F:ATP binding"/>
    <property type="evidence" value="ECO:0007669"/>
    <property type="project" value="UniProtKB-UniRule"/>
</dbReference>
<dbReference type="SMART" id="SM00881">
    <property type="entry name" value="CoA_binding"/>
    <property type="match status" value="1"/>
</dbReference>
<evidence type="ECO:0000256" key="3">
    <source>
        <dbReference type="ARBA" id="ARBA00022840"/>
    </source>
</evidence>
<dbReference type="InterPro" id="IPR011761">
    <property type="entry name" value="ATP-grasp"/>
</dbReference>
<dbReference type="Gene3D" id="3.30.470.20">
    <property type="entry name" value="ATP-grasp fold, B domain"/>
    <property type="match status" value="1"/>
</dbReference>
<evidence type="ECO:0000256" key="4">
    <source>
        <dbReference type="PROSITE-ProRule" id="PRU00409"/>
    </source>
</evidence>
<dbReference type="Pfam" id="PF13607">
    <property type="entry name" value="Succ_CoA_lig"/>
    <property type="match status" value="1"/>
</dbReference>
<name>A0A832GNL3_9BACT</name>
<dbReference type="AlphaFoldDB" id="A0A832GNL3"/>
<dbReference type="PANTHER" id="PTHR43334">
    <property type="entry name" value="ACETATE--COA LIGASE [ADP-FORMING]"/>
    <property type="match status" value="1"/>
</dbReference>
<keyword evidence="1" id="KW-0436">Ligase</keyword>
<reference evidence="7" key="1">
    <citation type="journal article" date="2020" name="mSystems">
        <title>Genome- and Community-Level Interaction Insights into Carbon Utilization and Element Cycling Functions of Hydrothermarchaeota in Hydrothermal Sediment.</title>
        <authorList>
            <person name="Zhou Z."/>
            <person name="Liu Y."/>
            <person name="Xu W."/>
            <person name="Pan J."/>
            <person name="Luo Z.H."/>
            <person name="Li M."/>
        </authorList>
    </citation>
    <scope>NUCLEOTIDE SEQUENCE [LARGE SCALE GENOMIC DNA]</scope>
    <source>
        <strain evidence="7">SpSt-605</strain>
    </source>
</reference>
<dbReference type="CDD" id="cd04301">
    <property type="entry name" value="NAT_SF"/>
    <property type="match status" value="1"/>
</dbReference>
<evidence type="ECO:0000256" key="2">
    <source>
        <dbReference type="ARBA" id="ARBA00022741"/>
    </source>
</evidence>
<dbReference type="InterPro" id="IPR016102">
    <property type="entry name" value="Succinyl-CoA_synth-like"/>
</dbReference>
<dbReference type="Gene3D" id="3.40.630.30">
    <property type="match status" value="1"/>
</dbReference>
<dbReference type="Gene3D" id="3.40.50.261">
    <property type="entry name" value="Succinyl-CoA synthetase domains"/>
    <property type="match status" value="2"/>
</dbReference>
<sequence>MSIYNLDYLFKPKRIALFYSNRQAILGETIFKNLIFGKFNGTVYLISETEDVLWGIQSYPNLSSIPREIDLAIFATEPEKWLENLESCRRKGVKAVALFCPDFKTQVPDPEKILKEIKVFSYHHKIRILGPNTLGFIIPKLNIRVSLFEGKLLKGHIGFISDSATLASGILDWAEGKKVGFSFFVSLGEKVDVDVEDMIDYLGYDPSTHAIVIYLENLESGRKFMRSARGFARSKPIIVLKGGAPKEEIQACFSFLDELIPEDKIYSAAFKRAGLIEVKEVADLFHLAEILEKLPRPKGPRLAIVTNSGGFAHLALKSLSFHKGKKAELSPSTKTKLHSILKVPEEAITNPIDLFSTAEPSKYKEVLQVLLTAEEIDGILIIFSPQFQPPALEVALAIASAYRSSPIKKPVLLTFVGSEKIKEAVNYLTEQAFPVYHTPEEAIKSFIYLYQYDKNIQLLFETPSNILEDFQPEKEKVSLIFEKSFEDSRLVLTFSESMEILKAYGIAVPDYRVIKTSEELLKVAKELGYPLSLAVESQFSLLELSYSIERPYQGIYSEASLIKEAELLWQKIQEFPYLKHDLILQKYIETQNNVPLLLGMKRNRVFGSVIIFGLGDKVAKLGLDYAIGLPPLNQILARRLLEETMVYELIKSSNFSLPLLEELLVKFSHLIVDFPEMEEVLLNPILYYEDQYYCIRAKVVLGEQYFHISEKLEGIYCPSHLSICPYPTYLISKEKLKDGTDIVIRPIKPEDEPLLVDLFNSLSEKSTLLRFQQFKKPITKKDLIRFCHIDYDQEMTLVALTQNERSKQVIGAAHLMKTYEGVAELSVEILDSFQGKGLGSLLCEKLINFAKTNGYKKIWMEIRKENIPMLKLAQKLGFKLINEEEGLIFVEKFL</sequence>
<dbReference type="SUPFAM" id="SSF52210">
    <property type="entry name" value="Succinyl-CoA synthetase domains"/>
    <property type="match status" value="2"/>
</dbReference>
<keyword evidence="3 4" id="KW-0067">ATP-binding</keyword>
<dbReference type="GO" id="GO:0046872">
    <property type="term" value="F:metal ion binding"/>
    <property type="evidence" value="ECO:0007669"/>
    <property type="project" value="InterPro"/>
</dbReference>